<feature type="transmembrane region" description="Helical" evidence="8">
    <location>
        <begin position="144"/>
        <end position="165"/>
    </location>
</feature>
<feature type="transmembrane region" description="Helical" evidence="8">
    <location>
        <begin position="352"/>
        <end position="372"/>
    </location>
</feature>
<feature type="region of interest" description="Disordered" evidence="7">
    <location>
        <begin position="1"/>
        <end position="28"/>
    </location>
</feature>
<reference evidence="10" key="2">
    <citation type="submission" date="2020-01" db="EMBL/GenBank/DDBJ databases">
        <authorList>
            <person name="Hornung B."/>
        </authorList>
    </citation>
    <scope>NUCLEOTIDE SEQUENCE</scope>
    <source>
        <strain evidence="10">PacBioINE</strain>
    </source>
</reference>
<feature type="transmembrane region" description="Helical" evidence="8">
    <location>
        <begin position="66"/>
        <end position="85"/>
    </location>
</feature>
<dbReference type="KEGG" id="aacx:DEACI_2840"/>
<evidence type="ECO:0000313" key="10">
    <source>
        <dbReference type="EMBL" id="CAA7602167.1"/>
    </source>
</evidence>
<dbReference type="Pfam" id="PF00324">
    <property type="entry name" value="AA_permease"/>
    <property type="match status" value="1"/>
</dbReference>
<dbReference type="Gene3D" id="1.20.1740.10">
    <property type="entry name" value="Amino acid/polyamine transporter I"/>
    <property type="match status" value="1"/>
</dbReference>
<evidence type="ECO:0000256" key="2">
    <source>
        <dbReference type="ARBA" id="ARBA00022448"/>
    </source>
</evidence>
<feature type="transmembrane region" description="Helical" evidence="8">
    <location>
        <begin position="36"/>
        <end position="60"/>
    </location>
</feature>
<evidence type="ECO:0000256" key="4">
    <source>
        <dbReference type="ARBA" id="ARBA00022970"/>
    </source>
</evidence>
<dbReference type="FunFam" id="1.20.1740.10:FF:000001">
    <property type="entry name" value="Amino acid permease"/>
    <property type="match status" value="1"/>
</dbReference>
<dbReference type="PANTHER" id="PTHR43495:SF5">
    <property type="entry name" value="GAMMA-AMINOBUTYRIC ACID PERMEASE"/>
    <property type="match status" value="1"/>
</dbReference>
<feature type="transmembrane region" description="Helical" evidence="8">
    <location>
        <begin position="295"/>
        <end position="320"/>
    </location>
</feature>
<feature type="transmembrane region" description="Helical" evidence="8">
    <location>
        <begin position="215"/>
        <end position="236"/>
    </location>
</feature>
<evidence type="ECO:0000256" key="6">
    <source>
        <dbReference type="ARBA" id="ARBA00023136"/>
    </source>
</evidence>
<reference evidence="11" key="1">
    <citation type="submission" date="2014-11" db="EMBL/GenBank/DDBJ databases">
        <authorList>
            <person name="Hornung B.V."/>
        </authorList>
    </citation>
    <scope>NUCLEOTIDE SEQUENCE</scope>
    <source>
        <strain evidence="11">INE</strain>
    </source>
</reference>
<evidence type="ECO:0000259" key="9">
    <source>
        <dbReference type="Pfam" id="PF00324"/>
    </source>
</evidence>
<keyword evidence="6 8" id="KW-0472">Membrane</keyword>
<dbReference type="EMBL" id="CDGJ01000092">
    <property type="protein sequence ID" value="CEJ08723.1"/>
    <property type="molecule type" value="Genomic_DNA"/>
</dbReference>
<feature type="transmembrane region" description="Helical" evidence="8">
    <location>
        <begin position="257"/>
        <end position="283"/>
    </location>
</feature>
<gene>
    <name evidence="10" type="ORF">DEACI_2840</name>
    <name evidence="11" type="ORF">DEACI_3202</name>
</gene>
<evidence type="ECO:0000256" key="5">
    <source>
        <dbReference type="ARBA" id="ARBA00022989"/>
    </source>
</evidence>
<keyword evidence="5 8" id="KW-1133">Transmembrane helix</keyword>
<dbReference type="PROSITE" id="PS00218">
    <property type="entry name" value="AMINO_ACID_PERMEASE_1"/>
    <property type="match status" value="1"/>
</dbReference>
<accession>A0A8S0XYG7</accession>
<evidence type="ECO:0000256" key="1">
    <source>
        <dbReference type="ARBA" id="ARBA00004141"/>
    </source>
</evidence>
<dbReference type="InterPro" id="IPR004841">
    <property type="entry name" value="AA-permease/SLC12A_dom"/>
</dbReference>
<evidence type="ECO:0000313" key="11">
    <source>
        <dbReference type="EMBL" id="CEJ08723.1"/>
    </source>
</evidence>
<feature type="transmembrane region" description="Helical" evidence="8">
    <location>
        <begin position="447"/>
        <end position="467"/>
    </location>
</feature>
<protein>
    <submittedName>
        <fullName evidence="10">Amino acid permease, conserved site</fullName>
    </submittedName>
    <submittedName>
        <fullName evidence="11">Phenylalanine-specific permease</fullName>
    </submittedName>
</protein>
<evidence type="ECO:0000256" key="7">
    <source>
        <dbReference type="SAM" id="MobiDB-lite"/>
    </source>
</evidence>
<feature type="compositionally biased region" description="Low complexity" evidence="7">
    <location>
        <begin position="14"/>
        <end position="25"/>
    </location>
</feature>
<comment type="subcellular location">
    <subcellularLocation>
        <location evidence="1">Membrane</location>
        <topology evidence="1">Multi-pass membrane protein</topology>
    </subcellularLocation>
</comment>
<name>A0A8S0XYG7_9FIRM</name>
<evidence type="ECO:0000256" key="8">
    <source>
        <dbReference type="SAM" id="Phobius"/>
    </source>
</evidence>
<dbReference type="RefSeq" id="WP_240985581.1">
    <property type="nucleotide sequence ID" value="NZ_CDGJ01000092.1"/>
</dbReference>
<feature type="transmembrane region" description="Helical" evidence="8">
    <location>
        <begin position="105"/>
        <end position="124"/>
    </location>
</feature>
<feature type="transmembrane region" description="Helical" evidence="8">
    <location>
        <begin position="422"/>
        <end position="441"/>
    </location>
</feature>
<evidence type="ECO:0000313" key="12">
    <source>
        <dbReference type="Proteomes" id="UP001071230"/>
    </source>
</evidence>
<keyword evidence="12" id="KW-1185">Reference proteome</keyword>
<organism evidence="10">
    <name type="scientific">Acididesulfobacillus acetoxydans</name>
    <dbReference type="NCBI Taxonomy" id="1561005"/>
    <lineage>
        <taxon>Bacteria</taxon>
        <taxon>Bacillati</taxon>
        <taxon>Bacillota</taxon>
        <taxon>Clostridia</taxon>
        <taxon>Eubacteriales</taxon>
        <taxon>Peptococcaceae</taxon>
        <taxon>Acididesulfobacillus</taxon>
    </lineage>
</organism>
<dbReference type="AlphaFoldDB" id="A0A8S0XYG7"/>
<keyword evidence="4" id="KW-0029">Amino-acid transport</keyword>
<dbReference type="InterPro" id="IPR004840">
    <property type="entry name" value="Amino_acid_permease_CS"/>
</dbReference>
<dbReference type="GO" id="GO:0055085">
    <property type="term" value="P:transmembrane transport"/>
    <property type="evidence" value="ECO:0007669"/>
    <property type="project" value="InterPro"/>
</dbReference>
<dbReference type="Proteomes" id="UP000836597">
    <property type="component" value="Chromosome"/>
</dbReference>
<feature type="transmembrane region" description="Helical" evidence="8">
    <location>
        <begin position="378"/>
        <end position="402"/>
    </location>
</feature>
<proteinExistence type="predicted"/>
<keyword evidence="3 8" id="KW-0812">Transmembrane</keyword>
<feature type="domain" description="Amino acid permease/ SLC12A" evidence="9">
    <location>
        <begin position="38"/>
        <end position="444"/>
    </location>
</feature>
<sequence length="476" mass="50680">MEKNKNRALITNPARKTTTRAQARANKNSPRGRLDVLGLTMLGIGGAVGSGIFVASGMAVNQAGPAIILSFIVGGILSTLVMIMLGEMSVHEPTSGSFSVYAGEYLGPALGFISGWIYWLAGILTLSTEMVAAALTVRFWLPAWPVWLISLIIAALIIGVGLLNVRAFARVEEILSFIKVGVLLIIIIMGAIILSDLWPGIKSPGVTNFLGHGGLFPHGFTGVLTSLLLVLYAYAGEQVIGPATGDTRHPVNTIPEAIGAINIILAVLYLGSITVLVGLVPWARVPQKASGFVFLFRYLGMYAITGIINAVILIAILSAMNSNMYGVPRMLKSLAERHDAPSFLAKNNRADVPLPAVLASSVCLLIVVGVSYLLPQNIFAYIASASGVTLLLNWLIIAITHIRFRLKTAHDPKIRRPKASGFPYKAAAAIVLLLVILGTAALSVNQLVGLAVSLILTLVFAGFYFFLIRKRHPAGT</sequence>
<feature type="transmembrane region" description="Helical" evidence="8">
    <location>
        <begin position="177"/>
        <end position="195"/>
    </location>
</feature>
<dbReference type="EMBL" id="LR746496">
    <property type="protein sequence ID" value="CAA7602167.1"/>
    <property type="molecule type" value="Genomic_DNA"/>
</dbReference>
<dbReference type="GO" id="GO:0016020">
    <property type="term" value="C:membrane"/>
    <property type="evidence" value="ECO:0007669"/>
    <property type="project" value="UniProtKB-SubCell"/>
</dbReference>
<dbReference type="PANTHER" id="PTHR43495">
    <property type="entry name" value="GABA PERMEASE"/>
    <property type="match status" value="1"/>
</dbReference>
<keyword evidence="2" id="KW-0813">Transport</keyword>
<dbReference type="PIRSF" id="PIRSF006060">
    <property type="entry name" value="AA_transporter"/>
    <property type="match status" value="1"/>
</dbReference>
<evidence type="ECO:0000256" key="3">
    <source>
        <dbReference type="ARBA" id="ARBA00022692"/>
    </source>
</evidence>
<dbReference type="GO" id="GO:0006865">
    <property type="term" value="P:amino acid transport"/>
    <property type="evidence" value="ECO:0007669"/>
    <property type="project" value="UniProtKB-KW"/>
</dbReference>
<dbReference type="Proteomes" id="UP001071230">
    <property type="component" value="Unassembled WGS sequence"/>
</dbReference>